<dbReference type="AlphaFoldDB" id="A0A558GBA7"/>
<dbReference type="PANTHER" id="PTHR11228:SF34">
    <property type="entry name" value="TUNGSTEN-CONTAINING ALDEHYDE FERREDOXIN OXIDOREDUCTASE COFACTOR MODIFYING PROTEIN"/>
    <property type="match status" value="1"/>
</dbReference>
<dbReference type="GO" id="GO:0003824">
    <property type="term" value="F:catalytic activity"/>
    <property type="evidence" value="ECO:0007669"/>
    <property type="project" value="InterPro"/>
</dbReference>
<dbReference type="InterPro" id="IPR006638">
    <property type="entry name" value="Elp3/MiaA/NifB-like_rSAM"/>
</dbReference>
<evidence type="ECO:0000256" key="1">
    <source>
        <dbReference type="ARBA" id="ARBA00001966"/>
    </source>
</evidence>
<reference evidence="10 11" key="1">
    <citation type="submission" date="2019-07" db="EMBL/GenBank/DDBJ databases">
        <title>Draft genome sequence of Haloferax volcanii SS0101, isolated from salt farm in Samut Sakhon, Thailand.</title>
        <authorList>
            <person name="Wanthongcharoen S."/>
            <person name="Yamprayoonswat W."/>
            <person name="Ruangsuj P."/>
            <person name="Thongpramul N."/>
            <person name="Jumpathong W."/>
            <person name="Sittihan S."/>
            <person name="Kanjanavas P."/>
            <person name="Yasawong M."/>
        </authorList>
    </citation>
    <scope>NUCLEOTIDE SEQUENCE [LARGE SCALE GENOMIC DNA]</scope>
    <source>
        <strain evidence="10 11">SS0101</strain>
    </source>
</reference>
<keyword evidence="6" id="KW-0411">Iron-sulfur</keyword>
<evidence type="ECO:0000256" key="3">
    <source>
        <dbReference type="ARBA" id="ARBA00022691"/>
    </source>
</evidence>
<dbReference type="PIRSF" id="PIRSF037420">
    <property type="entry name" value="PQQ_syn_pqqE"/>
    <property type="match status" value="1"/>
</dbReference>
<reference evidence="9" key="2">
    <citation type="submission" date="2019-12" db="EMBL/GenBank/DDBJ databases">
        <title>Haloferax alexandrinus strain pws11.</title>
        <authorList>
            <person name="Verma D.K."/>
            <person name="Gopal K."/>
            <person name="Prasad E.S."/>
        </authorList>
    </citation>
    <scope>NUCLEOTIDE SEQUENCE</scope>
    <source>
        <strain evidence="9">Pws11</strain>
    </source>
</reference>
<feature type="domain" description="Radical SAM core" evidence="8">
    <location>
        <begin position="41"/>
        <end position="252"/>
    </location>
</feature>
<organism evidence="10 11">
    <name type="scientific">Haloferax volcanii</name>
    <name type="common">Halobacterium volcanii</name>
    <dbReference type="NCBI Taxonomy" id="2246"/>
    <lineage>
        <taxon>Archaea</taxon>
        <taxon>Methanobacteriati</taxon>
        <taxon>Methanobacteriota</taxon>
        <taxon>Stenosarchaea group</taxon>
        <taxon>Halobacteria</taxon>
        <taxon>Halobacteriales</taxon>
        <taxon>Haloferacaceae</taxon>
        <taxon>Haloferax</taxon>
    </lineage>
</organism>
<dbReference type="GO" id="GO:0051539">
    <property type="term" value="F:4 iron, 4 sulfur cluster binding"/>
    <property type="evidence" value="ECO:0007669"/>
    <property type="project" value="UniProtKB-KW"/>
</dbReference>
<name>A0A558GBA7_HALVO</name>
<dbReference type="EMBL" id="VMTR01000047">
    <property type="protein sequence ID" value="TVT95039.1"/>
    <property type="molecule type" value="Genomic_DNA"/>
</dbReference>
<dbReference type="GO" id="GO:0046872">
    <property type="term" value="F:metal ion binding"/>
    <property type="evidence" value="ECO:0007669"/>
    <property type="project" value="UniProtKB-KW"/>
</dbReference>
<keyword evidence="5" id="KW-0408">Iron</keyword>
<dbReference type="CDD" id="cd21123">
    <property type="entry name" value="SPASM_MftC-like"/>
    <property type="match status" value="1"/>
</dbReference>
<evidence type="ECO:0000256" key="5">
    <source>
        <dbReference type="ARBA" id="ARBA00023004"/>
    </source>
</evidence>
<proteinExistence type="predicted"/>
<evidence type="ECO:0000256" key="7">
    <source>
        <dbReference type="SAM" id="MobiDB-lite"/>
    </source>
</evidence>
<evidence type="ECO:0000313" key="9">
    <source>
        <dbReference type="EMBL" id="NLV03716.1"/>
    </source>
</evidence>
<protein>
    <submittedName>
        <fullName evidence="10">TIGR04053 family radical SAM/SPASM domain-containing protein</fullName>
    </submittedName>
</protein>
<dbReference type="SMART" id="SM00729">
    <property type="entry name" value="Elp3"/>
    <property type="match status" value="1"/>
</dbReference>
<comment type="caution">
    <text evidence="10">The sequence shown here is derived from an EMBL/GenBank/DDBJ whole genome shotgun (WGS) entry which is preliminary data.</text>
</comment>
<dbReference type="SUPFAM" id="SSF102114">
    <property type="entry name" value="Radical SAM enzymes"/>
    <property type="match status" value="1"/>
</dbReference>
<dbReference type="Gene3D" id="3.20.20.70">
    <property type="entry name" value="Aldolase class I"/>
    <property type="match status" value="1"/>
</dbReference>
<keyword evidence="4" id="KW-0479">Metal-binding</keyword>
<dbReference type="RefSeq" id="WP_144858691.1">
    <property type="nucleotide sequence ID" value="NZ_VMTR01000047.1"/>
</dbReference>
<evidence type="ECO:0000313" key="10">
    <source>
        <dbReference type="EMBL" id="TVT95039.1"/>
    </source>
</evidence>
<dbReference type="InterPro" id="IPR013785">
    <property type="entry name" value="Aldolase_TIM"/>
</dbReference>
<accession>A0A558GBA7</accession>
<dbReference type="EMBL" id="WOWC01000001">
    <property type="protein sequence ID" value="NLV03716.1"/>
    <property type="molecule type" value="Genomic_DNA"/>
</dbReference>
<feature type="region of interest" description="Disordered" evidence="7">
    <location>
        <begin position="1"/>
        <end position="40"/>
    </location>
</feature>
<dbReference type="InterPro" id="IPR017200">
    <property type="entry name" value="PqqE-like"/>
</dbReference>
<keyword evidence="2" id="KW-0004">4Fe-4S</keyword>
<dbReference type="Pfam" id="PF04055">
    <property type="entry name" value="Radical_SAM"/>
    <property type="match status" value="1"/>
</dbReference>
<dbReference type="Proteomes" id="UP000320212">
    <property type="component" value="Unassembled WGS sequence"/>
</dbReference>
<evidence type="ECO:0000256" key="6">
    <source>
        <dbReference type="ARBA" id="ARBA00023014"/>
    </source>
</evidence>
<dbReference type="InterPro" id="IPR050377">
    <property type="entry name" value="Radical_SAM_PqqE_MftC-like"/>
</dbReference>
<accession>A0A847TSW4</accession>
<keyword evidence="3" id="KW-0949">S-adenosyl-L-methionine</keyword>
<dbReference type="InterPro" id="IPR058240">
    <property type="entry name" value="rSAM_sf"/>
</dbReference>
<dbReference type="PANTHER" id="PTHR11228">
    <property type="entry name" value="RADICAL SAM DOMAIN PROTEIN"/>
    <property type="match status" value="1"/>
</dbReference>
<dbReference type="NCBIfam" id="TIGR04053">
    <property type="entry name" value="TIGR04053 family radical SAM/SPASM domain-containing protein"/>
    <property type="match status" value="1"/>
</dbReference>
<gene>
    <name evidence="10" type="ORF">FQA18_08630</name>
    <name evidence="9" type="ORF">GOC85_14190</name>
</gene>
<dbReference type="SFLD" id="SFLDG01386">
    <property type="entry name" value="main_SPASM_domain-containing"/>
    <property type="match status" value="1"/>
</dbReference>
<evidence type="ECO:0000256" key="2">
    <source>
        <dbReference type="ARBA" id="ARBA00022485"/>
    </source>
</evidence>
<dbReference type="Proteomes" id="UP000619835">
    <property type="component" value="Unassembled WGS sequence"/>
</dbReference>
<dbReference type="InterPro" id="IPR007197">
    <property type="entry name" value="rSAM"/>
</dbReference>
<dbReference type="SFLD" id="SFLDG01067">
    <property type="entry name" value="SPASM/twitch_domain_containing"/>
    <property type="match status" value="1"/>
</dbReference>
<evidence type="ECO:0000259" key="8">
    <source>
        <dbReference type="PROSITE" id="PS51918"/>
    </source>
</evidence>
<comment type="cofactor">
    <cofactor evidence="1">
        <name>[4Fe-4S] cluster</name>
        <dbReference type="ChEBI" id="CHEBI:49883"/>
    </cofactor>
</comment>
<dbReference type="SFLD" id="SFLDS00029">
    <property type="entry name" value="Radical_SAM"/>
    <property type="match status" value="1"/>
</dbReference>
<feature type="compositionally biased region" description="Low complexity" evidence="7">
    <location>
        <begin position="16"/>
        <end position="28"/>
    </location>
</feature>
<sequence length="396" mass="41813">MSRPPHVDTDADAEANADAGSDAGAPPTATAPPDPSSIDTSRRPFVLIWEVTQACDLACDHCRADATPARHPDELTTAEGKRLLDQAREFGPGQLVVLSGGDPLARSDLAELVEYGTDLGLRMTLTPSGTSSLTPETVADLADAGVRRMALSLDGATAASHDAFRGEDGSFDQTVAAARAAREAGLPLQINTTVCAQTVDELPALCDLVADLGAVLWSVFFLVPVGRGRVLDPISPERAERVMEWLTEVSEDAPFGVKTTEAPHYRRVAIQRRRDASDAPPTDGIGRRLGITAGDGFAFVSHTGDLFPSGFLPATAGNVRDGGLVERYRESDLFRSLRDRDALGGKCGACEFRHVCGGSRSRAYAHTGDPLASDPLCGYVPDGYDGPMPTTRSAGD</sequence>
<evidence type="ECO:0000313" key="11">
    <source>
        <dbReference type="Proteomes" id="UP000320212"/>
    </source>
</evidence>
<dbReference type="PROSITE" id="PS51918">
    <property type="entry name" value="RADICAL_SAM"/>
    <property type="match status" value="1"/>
</dbReference>
<dbReference type="CDD" id="cd01335">
    <property type="entry name" value="Radical_SAM"/>
    <property type="match status" value="1"/>
</dbReference>
<evidence type="ECO:0000256" key="4">
    <source>
        <dbReference type="ARBA" id="ARBA00022723"/>
    </source>
</evidence>